<feature type="compositionally biased region" description="Polar residues" evidence="1">
    <location>
        <begin position="1"/>
        <end position="22"/>
    </location>
</feature>
<sequence length="326" mass="36903">MGQLANAINNRPQGTLLSNTEPNPKREGKKPIMTVTFRSGKEVKDAQATHAPPPFPQHFQKKKLDAQFQKFLEVFKKLYINILFTEALEQMPSYVKFLKDFLTNKRRLDEYEIVEFTKECSAIIQNKLSPNLNDPRSFFVPCATSSSKFSKALCDLSASVSLMPFSVARKLGLKDIQPTIVTLQLSYRTIRHPIVIIEDVLVKIGHLYILVDFLVLEMEKDVEIPLILRCPFLAIASVTIDVKEGKITFRVRKETTRKLKGKVTTFVFITSVSSDRIMVKIALEAEGVLQTAQQQTKGLALRRRPPFNMQQLGTKSLVPNHQTLGA</sequence>
<dbReference type="GeneID" id="110426591"/>
<dbReference type="PANTHER" id="PTHR33067">
    <property type="entry name" value="RNA-DIRECTED DNA POLYMERASE-RELATED"/>
    <property type="match status" value="1"/>
</dbReference>
<keyword evidence="2" id="KW-1185">Reference proteome</keyword>
<evidence type="ECO:0000256" key="1">
    <source>
        <dbReference type="SAM" id="MobiDB-lite"/>
    </source>
</evidence>
<dbReference type="Proteomes" id="UP000504621">
    <property type="component" value="Unplaced"/>
</dbReference>
<feature type="region of interest" description="Disordered" evidence="1">
    <location>
        <begin position="1"/>
        <end position="30"/>
    </location>
</feature>
<proteinExistence type="predicted"/>
<dbReference type="Gene3D" id="2.40.70.10">
    <property type="entry name" value="Acid Proteases"/>
    <property type="match status" value="1"/>
</dbReference>
<organism evidence="2 3">
    <name type="scientific">Herrania umbratica</name>
    <dbReference type="NCBI Taxonomy" id="108875"/>
    <lineage>
        <taxon>Eukaryota</taxon>
        <taxon>Viridiplantae</taxon>
        <taxon>Streptophyta</taxon>
        <taxon>Embryophyta</taxon>
        <taxon>Tracheophyta</taxon>
        <taxon>Spermatophyta</taxon>
        <taxon>Magnoliopsida</taxon>
        <taxon>eudicotyledons</taxon>
        <taxon>Gunneridae</taxon>
        <taxon>Pentapetalae</taxon>
        <taxon>rosids</taxon>
        <taxon>malvids</taxon>
        <taxon>Malvales</taxon>
        <taxon>Malvaceae</taxon>
        <taxon>Byttnerioideae</taxon>
        <taxon>Herrania</taxon>
    </lineage>
</organism>
<reference evidence="3" key="1">
    <citation type="submission" date="2025-08" db="UniProtKB">
        <authorList>
            <consortium name="RefSeq"/>
        </authorList>
    </citation>
    <scope>IDENTIFICATION</scope>
    <source>
        <tissue evidence="3">Leaf</tissue>
    </source>
</reference>
<evidence type="ECO:0000313" key="3">
    <source>
        <dbReference type="RefSeq" id="XP_021297502.1"/>
    </source>
</evidence>
<protein>
    <submittedName>
        <fullName evidence="3">Uncharacterized protein LOC110426591</fullName>
    </submittedName>
</protein>
<accession>A0A6J1BD92</accession>
<dbReference type="AlphaFoldDB" id="A0A6J1BD92"/>
<dbReference type="PANTHER" id="PTHR33067:SF31">
    <property type="entry name" value="RNA-DIRECTED DNA POLYMERASE"/>
    <property type="match status" value="1"/>
</dbReference>
<dbReference type="InterPro" id="IPR021109">
    <property type="entry name" value="Peptidase_aspartic_dom_sf"/>
</dbReference>
<evidence type="ECO:0000313" key="2">
    <source>
        <dbReference type="Proteomes" id="UP000504621"/>
    </source>
</evidence>
<gene>
    <name evidence="3" type="primary">LOC110426591</name>
</gene>
<dbReference type="CDD" id="cd00303">
    <property type="entry name" value="retropepsin_like"/>
    <property type="match status" value="1"/>
</dbReference>
<dbReference type="RefSeq" id="XP_021297502.1">
    <property type="nucleotide sequence ID" value="XM_021441827.1"/>
</dbReference>
<dbReference type="OrthoDB" id="1937287at2759"/>
<name>A0A6J1BD92_9ROSI</name>